<dbReference type="Pfam" id="PF03097">
    <property type="entry name" value="BRO1"/>
    <property type="match status" value="2"/>
</dbReference>
<dbReference type="Gene3D" id="1.20.120.560">
    <property type="entry name" value="alix/aip1 in complex with the ypdl late domain"/>
    <property type="match status" value="1"/>
</dbReference>
<evidence type="ECO:0000313" key="3">
    <source>
        <dbReference type="Ensembl" id="ENSSANP00000057955.1"/>
    </source>
</evidence>
<dbReference type="Pfam" id="PF13949">
    <property type="entry name" value="ALIX_LYPXL_bnd"/>
    <property type="match status" value="1"/>
</dbReference>
<feature type="region of interest" description="Disordered" evidence="1">
    <location>
        <begin position="669"/>
        <end position="747"/>
    </location>
</feature>
<evidence type="ECO:0000256" key="1">
    <source>
        <dbReference type="SAM" id="MobiDB-lite"/>
    </source>
</evidence>
<dbReference type="Gene3D" id="1.25.40.280">
    <property type="entry name" value="alix/aip1 like domains"/>
    <property type="match status" value="2"/>
</dbReference>
<feature type="compositionally biased region" description="Low complexity" evidence="1">
    <location>
        <begin position="714"/>
        <end position="731"/>
    </location>
</feature>
<dbReference type="InterPro" id="IPR004328">
    <property type="entry name" value="BRO1_dom"/>
</dbReference>
<dbReference type="Ensembl" id="ENSSANT00000061668.1">
    <property type="protein sequence ID" value="ENSSANP00000057955.1"/>
    <property type="gene ID" value="ENSSANG00000028939.1"/>
</dbReference>
<gene>
    <name evidence="3" type="primary">LOC107669307</name>
</gene>
<reference evidence="3" key="2">
    <citation type="submission" date="2025-09" db="UniProtKB">
        <authorList>
            <consortium name="Ensembl"/>
        </authorList>
    </citation>
    <scope>IDENTIFICATION</scope>
</reference>
<proteinExistence type="predicted"/>
<evidence type="ECO:0000313" key="4">
    <source>
        <dbReference type="Proteomes" id="UP000472260"/>
    </source>
</evidence>
<protein>
    <submittedName>
        <fullName evidence="3">Programmed cell death 6-interacting protein-like</fullName>
    </submittedName>
</protein>
<keyword evidence="4" id="KW-1185">Reference proteome</keyword>
<organism evidence="3 4">
    <name type="scientific">Sinocyclocheilus anshuiensis</name>
    <dbReference type="NCBI Taxonomy" id="1608454"/>
    <lineage>
        <taxon>Eukaryota</taxon>
        <taxon>Metazoa</taxon>
        <taxon>Chordata</taxon>
        <taxon>Craniata</taxon>
        <taxon>Vertebrata</taxon>
        <taxon>Euteleostomi</taxon>
        <taxon>Actinopterygii</taxon>
        <taxon>Neopterygii</taxon>
        <taxon>Teleostei</taxon>
        <taxon>Ostariophysi</taxon>
        <taxon>Cypriniformes</taxon>
        <taxon>Cyprinidae</taxon>
        <taxon>Cyprininae</taxon>
        <taxon>Sinocyclocheilus</taxon>
    </lineage>
</organism>
<feature type="compositionally biased region" description="Pro residues" evidence="1">
    <location>
        <begin position="701"/>
        <end position="711"/>
    </location>
</feature>
<sequence>MATFISVPLKKSSEVDLVKPLSKFVTSTYPPGEEQTESLRAVEELNKLRKSALGRPLDKHESSLEILLRYYDQLCAIEPKFPFTELCLTFTWKDAFDKGSLFGGSVKLGDGAFAHIKDTVLSALNREPTMDISPETVGTLSQIMLSQAQEVFVLKATADKMKDAIVAKLANQAADYYGDAFKQCQYKENLPKEVLPVLAAKHCMMQATAELHQSALAHQKKKFGEEIARLQHATELVKTAASRYDEYVNVKDLSDKISRALTAAKKDNDFIYHDRVPEVKDLEHIGKASLVKATAIQTPLSQKFTDLFEKMVPMAVQQSMSAANSRKADTVNRLTGSMREATNLCNGVLASLNLPAALEDLSGDAVPQSILEKSRAVVQQGGLQSIEQLIKDLPELLQRNREILDESLKMLDDEETTDNELRGKFNQRWNRTPSGDLYKPLRAEGNNFRNILDKAVQADQVVKERYTAHCEMIALLCKPENELSAAIPSANPAKTLQGSEVVNVLRAQLAQLDEVKREREVLEGEVKSVTFDMTAKFLTALAQDGAINEETLTSSELDTRYGSHTQRVQQNLRRQEELLSQIQVSHQEFSALKQSNSEANNREEVLKKLASAHDSYIEISCNIKEGTKFYNDLTEILLKFQNKCSDIVFARKTERDELLKELQQSIAREPSAPSFNVPSYQSNTPAPASGGLTPVPRTAKPQPPARPPLPNITPQAASTSAPVSTPVAPSSTNPPPVAPPSQAQGPPYSTYQGYPGYYQMPMAYNPYAYGQFNMPYMPYQAQGQAGYPGAPPAQQPYPYPQQPPQQQPYYPQQ</sequence>
<feature type="region of interest" description="Disordered" evidence="1">
    <location>
        <begin position="780"/>
        <end position="813"/>
    </location>
</feature>
<reference evidence="3" key="1">
    <citation type="submission" date="2025-08" db="UniProtKB">
        <authorList>
            <consortium name="Ensembl"/>
        </authorList>
    </citation>
    <scope>IDENTIFICATION</scope>
</reference>
<dbReference type="GO" id="GO:0005768">
    <property type="term" value="C:endosome"/>
    <property type="evidence" value="ECO:0007669"/>
    <property type="project" value="TreeGrafter"/>
</dbReference>
<feature type="compositionally biased region" description="Pro residues" evidence="1">
    <location>
        <begin position="789"/>
        <end position="806"/>
    </location>
</feature>
<evidence type="ECO:0000259" key="2">
    <source>
        <dbReference type="PROSITE" id="PS51180"/>
    </source>
</evidence>
<dbReference type="Proteomes" id="UP000472260">
    <property type="component" value="Unassembled WGS sequence"/>
</dbReference>
<dbReference type="CDD" id="cd09235">
    <property type="entry name" value="V_Alix"/>
    <property type="match status" value="1"/>
</dbReference>
<dbReference type="InterPro" id="IPR038499">
    <property type="entry name" value="BRO1_sf"/>
</dbReference>
<dbReference type="PROSITE" id="PS51180">
    <property type="entry name" value="BRO1"/>
    <property type="match status" value="1"/>
</dbReference>
<dbReference type="GO" id="GO:0000281">
    <property type="term" value="P:mitotic cytokinesis"/>
    <property type="evidence" value="ECO:0007669"/>
    <property type="project" value="TreeGrafter"/>
</dbReference>
<name>A0A671PJA5_9TELE</name>
<dbReference type="SMART" id="SM01041">
    <property type="entry name" value="BRO1"/>
    <property type="match status" value="1"/>
</dbReference>
<dbReference type="CDD" id="cd09240">
    <property type="entry name" value="BRO1_Alix"/>
    <property type="match status" value="1"/>
</dbReference>
<dbReference type="PANTHER" id="PTHR23030:SF39">
    <property type="entry name" value="PROGRAMMED CELL DEATH 6-INTERACTING PROTEIN"/>
    <property type="match status" value="1"/>
</dbReference>
<feature type="domain" description="BRO1" evidence="2">
    <location>
        <begin position="3"/>
        <end position="349"/>
    </location>
</feature>
<dbReference type="PANTHER" id="PTHR23030">
    <property type="entry name" value="PCD6 INTERACTING PROTEIN-RELATED"/>
    <property type="match status" value="1"/>
</dbReference>
<dbReference type="AlphaFoldDB" id="A0A671PJA5"/>
<accession>A0A671PJA5</accession>
<feature type="compositionally biased region" description="Polar residues" evidence="1">
    <location>
        <begin position="673"/>
        <end position="686"/>
    </location>
</feature>
<dbReference type="Gene3D" id="1.20.140.50">
    <property type="entry name" value="alix/aip1 like domains"/>
    <property type="match status" value="1"/>
</dbReference>
<dbReference type="InterPro" id="IPR025304">
    <property type="entry name" value="ALIX_V_dom"/>
</dbReference>